<reference evidence="1 2" key="1">
    <citation type="journal article" date="2021" name="Commun. Biol.">
        <title>The genome of Shorea leprosula (Dipterocarpaceae) highlights the ecological relevance of drought in aseasonal tropical rainforests.</title>
        <authorList>
            <person name="Ng K.K.S."/>
            <person name="Kobayashi M.J."/>
            <person name="Fawcett J.A."/>
            <person name="Hatakeyama M."/>
            <person name="Paape T."/>
            <person name="Ng C.H."/>
            <person name="Ang C.C."/>
            <person name="Tnah L.H."/>
            <person name="Lee C.T."/>
            <person name="Nishiyama T."/>
            <person name="Sese J."/>
            <person name="O'Brien M.J."/>
            <person name="Copetti D."/>
            <person name="Mohd Noor M.I."/>
            <person name="Ong R.C."/>
            <person name="Putra M."/>
            <person name="Sireger I.Z."/>
            <person name="Indrioko S."/>
            <person name="Kosugi Y."/>
            <person name="Izuno A."/>
            <person name="Isagi Y."/>
            <person name="Lee S.L."/>
            <person name="Shimizu K.K."/>
        </authorList>
    </citation>
    <scope>NUCLEOTIDE SEQUENCE [LARGE SCALE GENOMIC DNA]</scope>
    <source>
        <strain evidence="1">214</strain>
    </source>
</reference>
<sequence length="203" mass="23143">MHCSHRVLAYGVGADAVDDYVPSGESTVIECLKKFVRAVIEVFKDEYLRKVFKDEYLRRPTAEDVQLLLQMGEARGFPRMILIACTGNGKTVQLHGKACLFRLIMSNQQSWQKLWLLQTCRSPKFQYIVNGSQHNIGYYLRDSIHPEWAMLVNSIPMPQGPKRIVKDERGKYGGGNDDFEYDNADNGIQNPQVSRALLPAYEV</sequence>
<evidence type="ECO:0000313" key="1">
    <source>
        <dbReference type="EMBL" id="GKU97701.1"/>
    </source>
</evidence>
<protein>
    <submittedName>
        <fullName evidence="1">Uncharacterized protein</fullName>
    </submittedName>
</protein>
<comment type="caution">
    <text evidence="1">The sequence shown here is derived from an EMBL/GenBank/DDBJ whole genome shotgun (WGS) entry which is preliminary data.</text>
</comment>
<dbReference type="PANTHER" id="PTHR47150:SF6">
    <property type="entry name" value="OS01G0872900 PROTEIN"/>
    <property type="match status" value="1"/>
</dbReference>
<gene>
    <name evidence="1" type="ORF">SLEP1_g10809</name>
</gene>
<organism evidence="1 2">
    <name type="scientific">Rubroshorea leprosula</name>
    <dbReference type="NCBI Taxonomy" id="152421"/>
    <lineage>
        <taxon>Eukaryota</taxon>
        <taxon>Viridiplantae</taxon>
        <taxon>Streptophyta</taxon>
        <taxon>Embryophyta</taxon>
        <taxon>Tracheophyta</taxon>
        <taxon>Spermatophyta</taxon>
        <taxon>Magnoliopsida</taxon>
        <taxon>eudicotyledons</taxon>
        <taxon>Gunneridae</taxon>
        <taxon>Pentapetalae</taxon>
        <taxon>rosids</taxon>
        <taxon>malvids</taxon>
        <taxon>Malvales</taxon>
        <taxon>Dipterocarpaceae</taxon>
        <taxon>Rubroshorea</taxon>
    </lineage>
</organism>
<dbReference type="EMBL" id="BPVZ01000011">
    <property type="protein sequence ID" value="GKU97701.1"/>
    <property type="molecule type" value="Genomic_DNA"/>
</dbReference>
<name>A0AAV5IJ53_9ROSI</name>
<dbReference type="PANTHER" id="PTHR47150">
    <property type="entry name" value="OS12G0169200 PROTEIN"/>
    <property type="match status" value="1"/>
</dbReference>
<keyword evidence="2" id="KW-1185">Reference proteome</keyword>
<dbReference type="Pfam" id="PF04827">
    <property type="entry name" value="Plant_tran"/>
    <property type="match status" value="2"/>
</dbReference>
<proteinExistence type="predicted"/>
<dbReference type="InterPro" id="IPR006912">
    <property type="entry name" value="Harbinger_derived_prot"/>
</dbReference>
<accession>A0AAV5IJ53</accession>
<dbReference type="Proteomes" id="UP001054252">
    <property type="component" value="Unassembled WGS sequence"/>
</dbReference>
<dbReference type="AlphaFoldDB" id="A0AAV5IJ53"/>
<evidence type="ECO:0000313" key="2">
    <source>
        <dbReference type="Proteomes" id="UP001054252"/>
    </source>
</evidence>